<dbReference type="STRING" id="29341.RSJ17_05640"/>
<dbReference type="InterPro" id="IPR007404">
    <property type="entry name" value="YdjM-like"/>
</dbReference>
<dbReference type="OrthoDB" id="5459053at2"/>
<keyword evidence="1" id="KW-0812">Transmembrane</keyword>
<keyword evidence="3" id="KW-1185">Reference proteome</keyword>
<keyword evidence="1" id="KW-1133">Transmembrane helix</keyword>
<evidence type="ECO:0008006" key="4">
    <source>
        <dbReference type="Google" id="ProtNLM"/>
    </source>
</evidence>
<keyword evidence="1" id="KW-0472">Membrane</keyword>
<gene>
    <name evidence="2" type="ORF">U732_568</name>
</gene>
<evidence type="ECO:0000313" key="3">
    <source>
        <dbReference type="Proteomes" id="UP000031366"/>
    </source>
</evidence>
<sequence length="200" mass="22420">MTGKAHISVGASVFVFLSQRLPGKYVLISLVFSILGALLPDADHPKSFFNKYVLPFRNNATKVIFYCFLGTLALYIDSFYKSDPILKVIGITLILLGLSTHRTGFTHSVFGMLIFTGILATFCTAYNLGKTYYYFLATYGSHLICDMCTKQGIPVLYPINNKKFKFPLAFSTNSFRGKVTENIIILLSIIYVSLNLPKFF</sequence>
<organism evidence="2 3">
    <name type="scientific">Clostridium argentinense CDC 2741</name>
    <dbReference type="NCBI Taxonomy" id="1418104"/>
    <lineage>
        <taxon>Bacteria</taxon>
        <taxon>Bacillati</taxon>
        <taxon>Bacillota</taxon>
        <taxon>Clostridia</taxon>
        <taxon>Eubacteriales</taxon>
        <taxon>Clostridiaceae</taxon>
        <taxon>Clostridium</taxon>
    </lineage>
</organism>
<reference evidence="2 3" key="1">
    <citation type="journal article" date="2015" name="Infect. Genet. Evol.">
        <title>Genomic sequences of six botulinum neurotoxin-producing strains representing three clostridial species illustrate the mobility and diversity of botulinum neurotoxin genes.</title>
        <authorList>
            <person name="Smith T.J."/>
            <person name="Hill K.K."/>
            <person name="Xie G."/>
            <person name="Foley B.T."/>
            <person name="Williamson C.H."/>
            <person name="Foster J.T."/>
            <person name="Johnson S.L."/>
            <person name="Chertkov O."/>
            <person name="Teshima H."/>
            <person name="Gibbons H.S."/>
            <person name="Johnsky L.A."/>
            <person name="Karavis M.A."/>
            <person name="Smith L.A."/>
        </authorList>
    </citation>
    <scope>NUCLEOTIDE SEQUENCE [LARGE SCALE GENOMIC DNA]</scope>
    <source>
        <strain evidence="2 3">CDC 2741</strain>
    </source>
</reference>
<dbReference type="EMBL" id="AYSO01000020">
    <property type="protein sequence ID" value="KIE45069.1"/>
    <property type="molecule type" value="Genomic_DNA"/>
</dbReference>
<feature type="transmembrane region" description="Helical" evidence="1">
    <location>
        <begin position="109"/>
        <end position="128"/>
    </location>
</feature>
<evidence type="ECO:0000256" key="1">
    <source>
        <dbReference type="SAM" id="Phobius"/>
    </source>
</evidence>
<feature type="transmembrane region" description="Helical" evidence="1">
    <location>
        <begin position="59"/>
        <end position="76"/>
    </location>
</feature>
<name>A0A0C1TWI5_9CLOT</name>
<dbReference type="RefSeq" id="WP_039636487.1">
    <property type="nucleotide sequence ID" value="NZ_AYSO01000020.1"/>
</dbReference>
<dbReference type="PANTHER" id="PTHR35531:SF1">
    <property type="entry name" value="INNER MEMBRANE PROTEIN YBCI-RELATED"/>
    <property type="match status" value="1"/>
</dbReference>
<accession>A0A0C1TWI5</accession>
<feature type="transmembrane region" description="Helical" evidence="1">
    <location>
        <begin position="85"/>
        <end position="103"/>
    </location>
</feature>
<feature type="transmembrane region" description="Helical" evidence="1">
    <location>
        <begin position="21"/>
        <end position="39"/>
    </location>
</feature>
<dbReference type="PANTHER" id="PTHR35531">
    <property type="entry name" value="INNER MEMBRANE PROTEIN YBCI-RELATED"/>
    <property type="match status" value="1"/>
</dbReference>
<dbReference type="AlphaFoldDB" id="A0A0C1TWI5"/>
<protein>
    <recommendedName>
        <fullName evidence="4">Metal-dependent hydrolase</fullName>
    </recommendedName>
</protein>
<dbReference type="Pfam" id="PF04307">
    <property type="entry name" value="YdjM"/>
    <property type="match status" value="1"/>
</dbReference>
<evidence type="ECO:0000313" key="2">
    <source>
        <dbReference type="EMBL" id="KIE45069.1"/>
    </source>
</evidence>
<comment type="caution">
    <text evidence="2">The sequence shown here is derived from an EMBL/GenBank/DDBJ whole genome shotgun (WGS) entry which is preliminary data.</text>
</comment>
<dbReference type="Proteomes" id="UP000031366">
    <property type="component" value="Unassembled WGS sequence"/>
</dbReference>
<proteinExistence type="predicted"/>